<organism evidence="6 7">
    <name type="scientific">Luteococcus sanguinis</name>
    <dbReference type="NCBI Taxonomy" id="174038"/>
    <lineage>
        <taxon>Bacteria</taxon>
        <taxon>Bacillati</taxon>
        <taxon>Actinomycetota</taxon>
        <taxon>Actinomycetes</taxon>
        <taxon>Propionibacteriales</taxon>
        <taxon>Propionibacteriaceae</taxon>
        <taxon>Luteococcus</taxon>
    </lineage>
</organism>
<feature type="transmembrane region" description="Helical" evidence="5">
    <location>
        <begin position="183"/>
        <end position="203"/>
    </location>
</feature>
<dbReference type="PANTHER" id="PTHR31851">
    <property type="entry name" value="FE(2+)/MN(2+) TRANSPORTER PCL1"/>
    <property type="match status" value="1"/>
</dbReference>
<proteinExistence type="predicted"/>
<comment type="subcellular location">
    <subcellularLocation>
        <location evidence="1">Endomembrane system</location>
        <topology evidence="1">Multi-pass membrane protein</topology>
    </subcellularLocation>
</comment>
<evidence type="ECO:0000256" key="5">
    <source>
        <dbReference type="SAM" id="Phobius"/>
    </source>
</evidence>
<gene>
    <name evidence="6" type="ORF">ACFP57_07470</name>
</gene>
<keyword evidence="7" id="KW-1185">Reference proteome</keyword>
<feature type="transmembrane region" description="Helical" evidence="5">
    <location>
        <begin position="215"/>
        <end position="236"/>
    </location>
</feature>
<feature type="transmembrane region" description="Helical" evidence="5">
    <location>
        <begin position="56"/>
        <end position="78"/>
    </location>
</feature>
<evidence type="ECO:0000256" key="2">
    <source>
        <dbReference type="ARBA" id="ARBA00022692"/>
    </source>
</evidence>
<evidence type="ECO:0000256" key="1">
    <source>
        <dbReference type="ARBA" id="ARBA00004127"/>
    </source>
</evidence>
<comment type="caution">
    <text evidence="6">The sequence shown here is derived from an EMBL/GenBank/DDBJ whole genome shotgun (WGS) entry which is preliminary data.</text>
</comment>
<reference evidence="7" key="1">
    <citation type="journal article" date="2019" name="Int. J. Syst. Evol. Microbiol.">
        <title>The Global Catalogue of Microorganisms (GCM) 10K type strain sequencing project: providing services to taxonomists for standard genome sequencing and annotation.</title>
        <authorList>
            <consortium name="The Broad Institute Genomics Platform"/>
            <consortium name="The Broad Institute Genome Sequencing Center for Infectious Disease"/>
            <person name="Wu L."/>
            <person name="Ma J."/>
        </authorList>
    </citation>
    <scope>NUCLEOTIDE SEQUENCE [LARGE SCALE GENOMIC DNA]</scope>
    <source>
        <strain evidence="7">CGMCC 1.15277</strain>
    </source>
</reference>
<dbReference type="CDD" id="cd02432">
    <property type="entry name" value="Nodulin-21_like_1"/>
    <property type="match status" value="1"/>
</dbReference>
<dbReference type="Proteomes" id="UP001596266">
    <property type="component" value="Unassembled WGS sequence"/>
</dbReference>
<dbReference type="EMBL" id="JBHSUA010000015">
    <property type="protein sequence ID" value="MFC6396823.1"/>
    <property type="molecule type" value="Genomic_DNA"/>
</dbReference>
<accession>A0ABW1X192</accession>
<keyword evidence="2 5" id="KW-0812">Transmembrane</keyword>
<dbReference type="RefSeq" id="WP_343884178.1">
    <property type="nucleotide sequence ID" value="NZ_BAAAKI010000001.1"/>
</dbReference>
<dbReference type="Pfam" id="PF01988">
    <property type="entry name" value="VIT1"/>
    <property type="match status" value="1"/>
</dbReference>
<evidence type="ECO:0000256" key="3">
    <source>
        <dbReference type="ARBA" id="ARBA00022989"/>
    </source>
</evidence>
<dbReference type="InterPro" id="IPR008217">
    <property type="entry name" value="Ccc1_fam"/>
</dbReference>
<evidence type="ECO:0000313" key="6">
    <source>
        <dbReference type="EMBL" id="MFC6396823.1"/>
    </source>
</evidence>
<evidence type="ECO:0000313" key="7">
    <source>
        <dbReference type="Proteomes" id="UP001596266"/>
    </source>
</evidence>
<protein>
    <submittedName>
        <fullName evidence="6">VIT family protein</fullName>
    </submittedName>
</protein>
<feature type="transmembrane region" description="Helical" evidence="5">
    <location>
        <begin position="157"/>
        <end position="177"/>
    </location>
</feature>
<keyword evidence="3 5" id="KW-1133">Transmembrane helix</keyword>
<evidence type="ECO:0000256" key="4">
    <source>
        <dbReference type="ARBA" id="ARBA00023136"/>
    </source>
</evidence>
<sequence>MSSDSTTAEHTGELHSKSTGGLLNWLRAAVLGANDGVVSLSGLVIGVAAAGASHGAIFTAGMAGLAAGALSMAVGEYVSVSTQRDTEMALIAKERKELADDPEGELLELAGMYRQKGLSADLALEVASQLHAHDALAAHAETELGIDHEAFTNPWQAAVASMVAFTVGALIPLAAVLLTPPSLRITLCVVAAAVALAFTGFTSAKLGGANPWRALVRNICGGMLAMAITYGIGSIVGTQL</sequence>
<name>A0ABW1X192_9ACTN</name>
<keyword evidence="4 5" id="KW-0472">Membrane</keyword>
<feature type="transmembrane region" description="Helical" evidence="5">
    <location>
        <begin position="25"/>
        <end position="50"/>
    </location>
</feature>